<accession>A0A3S5AYW4</accession>
<dbReference type="InterPro" id="IPR000120">
    <property type="entry name" value="Amidase"/>
</dbReference>
<proteinExistence type="predicted"/>
<dbReference type="PANTHER" id="PTHR11895">
    <property type="entry name" value="TRANSAMIDASE"/>
    <property type="match status" value="1"/>
</dbReference>
<evidence type="ECO:0000313" key="3">
    <source>
        <dbReference type="Proteomes" id="UP000784294"/>
    </source>
</evidence>
<dbReference type="OrthoDB" id="421993at2759"/>
<dbReference type="InterPro" id="IPR023631">
    <property type="entry name" value="Amidase_dom"/>
</dbReference>
<dbReference type="Pfam" id="PF01425">
    <property type="entry name" value="Amidase"/>
    <property type="match status" value="1"/>
</dbReference>
<reference evidence="2" key="1">
    <citation type="submission" date="2018-11" db="EMBL/GenBank/DDBJ databases">
        <authorList>
            <consortium name="Pathogen Informatics"/>
        </authorList>
    </citation>
    <scope>NUCLEOTIDE SEQUENCE</scope>
</reference>
<dbReference type="Gene3D" id="3.90.1300.10">
    <property type="entry name" value="Amidase signature (AS) domain"/>
    <property type="match status" value="1"/>
</dbReference>
<comment type="caution">
    <text evidence="2">The sequence shown here is derived from an EMBL/GenBank/DDBJ whole genome shotgun (WGS) entry which is preliminary data.</text>
</comment>
<dbReference type="AlphaFoldDB" id="A0A3S5AYW4"/>
<evidence type="ECO:0000259" key="1">
    <source>
        <dbReference type="Pfam" id="PF01425"/>
    </source>
</evidence>
<dbReference type="GO" id="GO:0070681">
    <property type="term" value="P:glutaminyl-tRNAGln biosynthesis via transamidation"/>
    <property type="evidence" value="ECO:0007669"/>
    <property type="project" value="TreeGrafter"/>
</dbReference>
<dbReference type="SUPFAM" id="SSF75304">
    <property type="entry name" value="Amidase signature (AS) enzymes"/>
    <property type="match status" value="1"/>
</dbReference>
<name>A0A3S5AYW4_9PLAT</name>
<dbReference type="PANTHER" id="PTHR11895:SF7">
    <property type="entry name" value="GLUTAMYL-TRNA(GLN) AMIDOTRANSFERASE SUBUNIT A, MITOCHONDRIAL"/>
    <property type="match status" value="1"/>
</dbReference>
<protein>
    <recommendedName>
        <fullName evidence="1">Amidase domain-containing protein</fullName>
    </recommendedName>
</protein>
<dbReference type="EMBL" id="CAAALY010098127">
    <property type="protein sequence ID" value="VEL28828.1"/>
    <property type="molecule type" value="Genomic_DNA"/>
</dbReference>
<gene>
    <name evidence="2" type="ORF">PXEA_LOCUS22268</name>
</gene>
<evidence type="ECO:0000313" key="2">
    <source>
        <dbReference type="EMBL" id="VEL28828.1"/>
    </source>
</evidence>
<dbReference type="InterPro" id="IPR036928">
    <property type="entry name" value="AS_sf"/>
</dbReference>
<dbReference type="GO" id="GO:0032543">
    <property type="term" value="P:mitochondrial translation"/>
    <property type="evidence" value="ECO:0007669"/>
    <property type="project" value="TreeGrafter"/>
</dbReference>
<dbReference type="GO" id="GO:0030956">
    <property type="term" value="C:glutamyl-tRNA(Gln) amidotransferase complex"/>
    <property type="evidence" value="ECO:0007669"/>
    <property type="project" value="TreeGrafter"/>
</dbReference>
<sequence length="273" mass="28847">MLPRGVIRRLNDAIASGKIAPDSAWRLCYSRISEDMRAYRNGISLSSLQLPPTNSFISQISPENVSKNGLFGLPLAVKDNFCTDADQFKVSTTCASFSLKEFRPSYSAHVVQLLLESGFSLVGKTNMDEFAMGCGSVDAPLSGPVVNPWSRLTPDGRDRIAGGSSGGSAAAVSAGLCVGSIASDTGGSCRLPSAYCGVTGLKPTYGLLSRHGLIALANCFDTPSLISLEVTDVADMLCACLDTNQPVCDSTLLNLDTNDLTLFRNELKNISCS</sequence>
<organism evidence="2 3">
    <name type="scientific">Protopolystoma xenopodis</name>
    <dbReference type="NCBI Taxonomy" id="117903"/>
    <lineage>
        <taxon>Eukaryota</taxon>
        <taxon>Metazoa</taxon>
        <taxon>Spiralia</taxon>
        <taxon>Lophotrochozoa</taxon>
        <taxon>Platyhelminthes</taxon>
        <taxon>Monogenea</taxon>
        <taxon>Polyopisthocotylea</taxon>
        <taxon>Polystomatidea</taxon>
        <taxon>Polystomatidae</taxon>
        <taxon>Protopolystoma</taxon>
    </lineage>
</organism>
<dbReference type="GO" id="GO:0050567">
    <property type="term" value="F:glutaminyl-tRNA synthase (glutamine-hydrolyzing) activity"/>
    <property type="evidence" value="ECO:0007669"/>
    <property type="project" value="TreeGrafter"/>
</dbReference>
<dbReference type="Proteomes" id="UP000784294">
    <property type="component" value="Unassembled WGS sequence"/>
</dbReference>
<feature type="non-terminal residue" evidence="2">
    <location>
        <position position="273"/>
    </location>
</feature>
<dbReference type="GO" id="GO:0005739">
    <property type="term" value="C:mitochondrion"/>
    <property type="evidence" value="ECO:0007669"/>
    <property type="project" value="TreeGrafter"/>
</dbReference>
<feature type="domain" description="Amidase" evidence="1">
    <location>
        <begin position="66"/>
        <end position="246"/>
    </location>
</feature>
<keyword evidence="3" id="KW-1185">Reference proteome</keyword>